<proteinExistence type="predicted"/>
<protein>
    <submittedName>
        <fullName evidence="1">Uncharacterized protein</fullName>
    </submittedName>
</protein>
<evidence type="ECO:0000313" key="2">
    <source>
        <dbReference type="Proteomes" id="UP000828048"/>
    </source>
</evidence>
<sequence length="317" mass="34475">MQRVIAEGPWSFDNQLVVLKKWEPGMRSDNVQFHQVDFWVQLWGLPFEYISGEISTIVGRQIGEVVDVDEKSIKEDGKICAQSACSDDPIPVGGSRLAEGVDDVVVMGCRREMIQAPNKRDLNLNGMKKAGMQLDSNLNVEFLESKDMGGSGPDLFAKGGPEGKALQSNLGDFDGSVYSQALEKASLGPLDVVEAQVKLGLSEAQLLEVSVQTLELEGQHTAGGDLFFRASSSHTTSKGRRGRGKGRVQAIHSRERKVRSSRGSTGGGLLGKRRSLTDCDVSEARYDDGVFKLSSLKEVNVGKRVEAASLEWPHQSP</sequence>
<keyword evidence="2" id="KW-1185">Reference proteome</keyword>
<dbReference type="Proteomes" id="UP000828048">
    <property type="component" value="Chromosome 12"/>
</dbReference>
<name>A0ACB7ZC95_9ERIC</name>
<gene>
    <name evidence="1" type="ORF">Vadar_012940</name>
</gene>
<organism evidence="1 2">
    <name type="scientific">Vaccinium darrowii</name>
    <dbReference type="NCBI Taxonomy" id="229202"/>
    <lineage>
        <taxon>Eukaryota</taxon>
        <taxon>Viridiplantae</taxon>
        <taxon>Streptophyta</taxon>
        <taxon>Embryophyta</taxon>
        <taxon>Tracheophyta</taxon>
        <taxon>Spermatophyta</taxon>
        <taxon>Magnoliopsida</taxon>
        <taxon>eudicotyledons</taxon>
        <taxon>Gunneridae</taxon>
        <taxon>Pentapetalae</taxon>
        <taxon>asterids</taxon>
        <taxon>Ericales</taxon>
        <taxon>Ericaceae</taxon>
        <taxon>Vaccinioideae</taxon>
        <taxon>Vaccinieae</taxon>
        <taxon>Vaccinium</taxon>
    </lineage>
</organism>
<comment type="caution">
    <text evidence="1">The sequence shown here is derived from an EMBL/GenBank/DDBJ whole genome shotgun (WGS) entry which is preliminary data.</text>
</comment>
<dbReference type="EMBL" id="CM037162">
    <property type="protein sequence ID" value="KAH7863071.1"/>
    <property type="molecule type" value="Genomic_DNA"/>
</dbReference>
<accession>A0ACB7ZC95</accession>
<reference evidence="1 2" key="1">
    <citation type="journal article" date="2021" name="Hortic Res">
        <title>High-quality reference genome and annotation aids understanding of berry development for evergreen blueberry (Vaccinium darrowii).</title>
        <authorList>
            <person name="Yu J."/>
            <person name="Hulse-Kemp A.M."/>
            <person name="Babiker E."/>
            <person name="Staton M."/>
        </authorList>
    </citation>
    <scope>NUCLEOTIDE SEQUENCE [LARGE SCALE GENOMIC DNA]</scope>
    <source>
        <strain evidence="2">cv. NJ 8807/NJ 8810</strain>
        <tissue evidence="1">Young leaf</tissue>
    </source>
</reference>
<evidence type="ECO:0000313" key="1">
    <source>
        <dbReference type="EMBL" id="KAH7863071.1"/>
    </source>
</evidence>